<dbReference type="InParanoid" id="B2WBP1"/>
<name>B2WBP1_PYRTR</name>
<dbReference type="AlphaFoldDB" id="B2WBP1"/>
<organism evidence="1 2">
    <name type="scientific">Pyrenophora tritici-repentis (strain Pt-1C-BFP)</name>
    <name type="common">Wheat tan spot fungus</name>
    <name type="synonym">Drechslera tritici-repentis</name>
    <dbReference type="NCBI Taxonomy" id="426418"/>
    <lineage>
        <taxon>Eukaryota</taxon>
        <taxon>Fungi</taxon>
        <taxon>Dikarya</taxon>
        <taxon>Ascomycota</taxon>
        <taxon>Pezizomycotina</taxon>
        <taxon>Dothideomycetes</taxon>
        <taxon>Pleosporomycetidae</taxon>
        <taxon>Pleosporales</taxon>
        <taxon>Pleosporineae</taxon>
        <taxon>Pleosporaceae</taxon>
        <taxon>Pyrenophora</taxon>
    </lineage>
</organism>
<protein>
    <submittedName>
        <fullName evidence="1">Uncharacterized protein</fullName>
    </submittedName>
</protein>
<reference evidence="2" key="1">
    <citation type="journal article" date="2013" name="G3 (Bethesda)">
        <title>Comparative genomics of a plant-pathogenic fungus, Pyrenophora tritici-repentis, reveals transduplication and the impact of repeat elements on pathogenicity and population divergence.</title>
        <authorList>
            <person name="Manning V.A."/>
            <person name="Pandelova I."/>
            <person name="Dhillon B."/>
            <person name="Wilhelm L.J."/>
            <person name="Goodwin S.B."/>
            <person name="Berlin A.M."/>
            <person name="Figueroa M."/>
            <person name="Freitag M."/>
            <person name="Hane J.K."/>
            <person name="Henrissat B."/>
            <person name="Holman W.H."/>
            <person name="Kodira C.D."/>
            <person name="Martin J."/>
            <person name="Oliver R.P."/>
            <person name="Robbertse B."/>
            <person name="Schackwitz W."/>
            <person name="Schwartz D.C."/>
            <person name="Spatafora J.W."/>
            <person name="Turgeon B.G."/>
            <person name="Yandava C."/>
            <person name="Young S."/>
            <person name="Zhou S."/>
            <person name="Zeng Q."/>
            <person name="Grigoriev I.V."/>
            <person name="Ma L.-J."/>
            <person name="Ciuffetti L.M."/>
        </authorList>
    </citation>
    <scope>NUCLEOTIDE SEQUENCE [LARGE SCALE GENOMIC DNA]</scope>
    <source>
        <strain evidence="2">Pt-1C-BFP</strain>
    </source>
</reference>
<evidence type="ECO:0000313" key="2">
    <source>
        <dbReference type="Proteomes" id="UP000001471"/>
    </source>
</evidence>
<dbReference type="HOGENOM" id="CLU_2470195_0_0_1"/>
<evidence type="ECO:0000313" key="1">
    <source>
        <dbReference type="EMBL" id="EDU49973.1"/>
    </source>
</evidence>
<dbReference type="EMBL" id="DS231621">
    <property type="protein sequence ID" value="EDU49973.1"/>
    <property type="molecule type" value="Genomic_DNA"/>
</dbReference>
<accession>B2WBP1</accession>
<gene>
    <name evidence="1" type="ORF">PTRG_07054</name>
</gene>
<dbReference type="Proteomes" id="UP000001471">
    <property type="component" value="Unassembled WGS sequence"/>
</dbReference>
<proteinExistence type="predicted"/>
<sequence length="88" mass="9711">MVPLLGKCGTLSTNHAAPHTIFFDKHARCMVASWACGACHTADFPSQSPDRDQPLHAQVRIYLLLALSSQSRNWGYAPFGSRAWLQKA</sequence>